<comment type="caution">
    <text evidence="9">The sequence shown here is derived from an EMBL/GenBank/DDBJ whole genome shotgun (WGS) entry which is preliminary data.</text>
</comment>
<comment type="function">
    <text evidence="7">Required for invasion of epithelial cells, as well as for survival within host cells, escape from endocytic vesicles and subsequent actin-tail formation. Probably regulates the secretion of effectors BipB and BipC and their final integration into the target cell membrane.</text>
</comment>
<sequence length="393" mass="42298">MNGIQTTSSLPLTRPQTMETPAAAPRADVAGVAVETRAAAPQGPELSALNTAQNKADALRQANEAARRTVEGQTTYESKLADLRWQAAIAGGEQPAAERLNFQRGALTRALDQARDMQTLNTQQLKSGLGALAQSGYVMSAEQQSKLQADIADVFADAPPMAREFAAPTLYTAPAPGAAKDMISDRELWDLISESIGNIKDGYLGVYENVVGKYIEFYQEFSDILSQMAGWISSNDKGDKVTLSVGELYDALKQLKAKYENTVLFPTSGTTSKAEADKWAAELGLPKECVKEKPAGSGKYVVVIDTGPVQKMMTALEGLAGGVPEKGKKVEMDNAKFQSWQSGFKAQEENLKNTLQTLTQKYSNANSLYDNLVKVLSSTISSCTETAKSFLQG</sequence>
<dbReference type="NCBIfam" id="TIGR02553">
    <property type="entry name" value="SipD_IpaD_SspD"/>
    <property type="match status" value="1"/>
</dbReference>
<accession>A0ABX0LGY4</accession>
<gene>
    <name evidence="9" type="primary">sctA</name>
    <name evidence="9" type="ORF">HA052_21200</name>
</gene>
<evidence type="ECO:0000256" key="3">
    <source>
        <dbReference type="ARBA" id="ARBA00018825"/>
    </source>
</evidence>
<evidence type="ECO:0000256" key="8">
    <source>
        <dbReference type="SAM" id="MobiDB-lite"/>
    </source>
</evidence>
<dbReference type="SUPFAM" id="SSF140693">
    <property type="entry name" value="IpaD-like"/>
    <property type="match status" value="1"/>
</dbReference>
<comment type="similarity">
    <text evidence="2">Belongs to the invasin protein D family.</text>
</comment>
<dbReference type="EMBL" id="JAAOMA010000040">
    <property type="protein sequence ID" value="NHR07710.1"/>
    <property type="molecule type" value="Genomic_DNA"/>
</dbReference>
<dbReference type="Proteomes" id="UP001515641">
    <property type="component" value="Unassembled WGS sequence"/>
</dbReference>
<reference evidence="9 10" key="1">
    <citation type="submission" date="2020-03" db="EMBL/GenBank/DDBJ databases">
        <title>Draft genome sequence of environmentally isolated cultures.</title>
        <authorList>
            <person name="Wilson H.S."/>
            <person name="De Leon M.E."/>
        </authorList>
    </citation>
    <scope>NUCLEOTIDE SEQUENCE [LARGE SCALE GENOMIC DNA]</scope>
    <source>
        <strain evidence="9 10">HSC-31F16</strain>
    </source>
</reference>
<proteinExistence type="inferred from homology"/>
<evidence type="ECO:0000256" key="7">
    <source>
        <dbReference type="ARBA" id="ARBA00025541"/>
    </source>
</evidence>
<comment type="subcellular location">
    <subcellularLocation>
        <location evidence="1">Secreted</location>
    </subcellularLocation>
</comment>
<evidence type="ECO:0000313" key="10">
    <source>
        <dbReference type="Proteomes" id="UP001515641"/>
    </source>
</evidence>
<keyword evidence="10" id="KW-1185">Reference proteome</keyword>
<evidence type="ECO:0000256" key="4">
    <source>
        <dbReference type="ARBA" id="ARBA00022525"/>
    </source>
</evidence>
<keyword evidence="6" id="KW-0175">Coiled coil</keyword>
<dbReference type="InterPro" id="IPR009483">
    <property type="entry name" value="IpaD/BipD/SipD"/>
</dbReference>
<keyword evidence="5" id="KW-0843">Virulence</keyword>
<dbReference type="InterPro" id="IPR036708">
    <property type="entry name" value="BipD-like_sf"/>
</dbReference>
<evidence type="ECO:0000256" key="5">
    <source>
        <dbReference type="ARBA" id="ARBA00023026"/>
    </source>
</evidence>
<evidence type="ECO:0000256" key="2">
    <source>
        <dbReference type="ARBA" id="ARBA00007741"/>
    </source>
</evidence>
<name>A0ABX0LGY4_9NEIS</name>
<evidence type="ECO:0000313" key="9">
    <source>
        <dbReference type="EMBL" id="NHR07710.1"/>
    </source>
</evidence>
<feature type="region of interest" description="Disordered" evidence="8">
    <location>
        <begin position="1"/>
        <end position="24"/>
    </location>
</feature>
<protein>
    <recommendedName>
        <fullName evidence="3">Translocator protein BipD</fullName>
    </recommendedName>
</protein>
<organism evidence="9 10">
    <name type="scientific">Chromobacterium fluminis</name>
    <dbReference type="NCBI Taxonomy" id="3044269"/>
    <lineage>
        <taxon>Bacteria</taxon>
        <taxon>Pseudomonadati</taxon>
        <taxon>Pseudomonadota</taxon>
        <taxon>Betaproteobacteria</taxon>
        <taxon>Neisseriales</taxon>
        <taxon>Chromobacteriaceae</taxon>
        <taxon>Chromobacterium</taxon>
    </lineage>
</organism>
<dbReference type="RefSeq" id="WP_166453469.1">
    <property type="nucleotide sequence ID" value="NZ_JAAOMA010000040.1"/>
</dbReference>
<evidence type="ECO:0000256" key="1">
    <source>
        <dbReference type="ARBA" id="ARBA00004613"/>
    </source>
</evidence>
<keyword evidence="4" id="KW-0964">Secreted</keyword>
<dbReference type="Gene3D" id="1.20.1710.10">
    <property type="entry name" value="IpaD-like"/>
    <property type="match status" value="1"/>
</dbReference>
<feature type="compositionally biased region" description="Polar residues" evidence="8">
    <location>
        <begin position="1"/>
        <end position="19"/>
    </location>
</feature>
<dbReference type="Pfam" id="PF06511">
    <property type="entry name" value="T3SS_TC"/>
    <property type="match status" value="1"/>
</dbReference>
<evidence type="ECO:0000256" key="6">
    <source>
        <dbReference type="ARBA" id="ARBA00023054"/>
    </source>
</evidence>